<dbReference type="InterPro" id="IPR001128">
    <property type="entry name" value="Cyt_P450"/>
</dbReference>
<name>A0A072PGX6_9EURO</name>
<dbReference type="InterPro" id="IPR050121">
    <property type="entry name" value="Cytochrome_P450_monoxygenase"/>
</dbReference>
<dbReference type="GeneID" id="25278898"/>
<evidence type="ECO:0000313" key="4">
    <source>
        <dbReference type="Proteomes" id="UP000027920"/>
    </source>
</evidence>
<evidence type="ECO:0000256" key="1">
    <source>
        <dbReference type="ARBA" id="ARBA00010617"/>
    </source>
</evidence>
<dbReference type="PANTHER" id="PTHR24305:SF96">
    <property type="entry name" value="CYTOCHROME P450 MONOOXYGENASE STCB-RELATED"/>
    <property type="match status" value="1"/>
</dbReference>
<sequence length="206" mass="23404">MTDAKEHSIIRRIFAQDLSKTSMTRFESQMRIKAKIAISKIKRDASAGNADVLKWFPFMATDVMGELSFGSSFNMLEQETKTPFRRDLETTMGFNGIRAELKPLVGIAQYLAIRAVQNALDMKTRMAAYTSAAIEDHKQHIMIHNDWPGLFSKFLDPTKNQELFMSEVVGEAANFIVARNDTTAVSLTYPVWSVLRRQNCRVQQGF</sequence>
<dbReference type="GO" id="GO:0016705">
    <property type="term" value="F:oxidoreductase activity, acting on paired donors, with incorporation or reduction of molecular oxygen"/>
    <property type="evidence" value="ECO:0007669"/>
    <property type="project" value="InterPro"/>
</dbReference>
<keyword evidence="2" id="KW-0560">Oxidoreductase</keyword>
<dbReference type="HOGENOM" id="CLU_1331951_0_0_1"/>
<keyword evidence="4" id="KW-1185">Reference proteome</keyword>
<evidence type="ECO:0000313" key="3">
    <source>
        <dbReference type="EMBL" id="KEF59121.1"/>
    </source>
</evidence>
<comment type="caution">
    <text evidence="3">The sequence shown here is derived from an EMBL/GenBank/DDBJ whole genome shotgun (WGS) entry which is preliminary data.</text>
</comment>
<dbReference type="InterPro" id="IPR036396">
    <property type="entry name" value="Cyt_P450_sf"/>
</dbReference>
<dbReference type="RefSeq" id="XP_013261711.1">
    <property type="nucleotide sequence ID" value="XM_013406257.1"/>
</dbReference>
<dbReference type="GO" id="GO:0005506">
    <property type="term" value="F:iron ion binding"/>
    <property type="evidence" value="ECO:0007669"/>
    <property type="project" value="InterPro"/>
</dbReference>
<dbReference type="GO" id="GO:0020037">
    <property type="term" value="F:heme binding"/>
    <property type="evidence" value="ECO:0007669"/>
    <property type="project" value="InterPro"/>
</dbReference>
<reference evidence="3 4" key="1">
    <citation type="submission" date="2013-03" db="EMBL/GenBank/DDBJ databases">
        <title>The Genome Sequence of Exophiala aquamarina CBS 119918.</title>
        <authorList>
            <consortium name="The Broad Institute Genomics Platform"/>
            <person name="Cuomo C."/>
            <person name="de Hoog S."/>
            <person name="Gorbushina A."/>
            <person name="Walker B."/>
            <person name="Young S.K."/>
            <person name="Zeng Q."/>
            <person name="Gargeya S."/>
            <person name="Fitzgerald M."/>
            <person name="Haas B."/>
            <person name="Abouelleil A."/>
            <person name="Allen A.W."/>
            <person name="Alvarado L."/>
            <person name="Arachchi H.M."/>
            <person name="Berlin A.M."/>
            <person name="Chapman S.B."/>
            <person name="Gainer-Dewar J."/>
            <person name="Goldberg J."/>
            <person name="Griggs A."/>
            <person name="Gujja S."/>
            <person name="Hansen M."/>
            <person name="Howarth C."/>
            <person name="Imamovic A."/>
            <person name="Ireland A."/>
            <person name="Larimer J."/>
            <person name="McCowan C."/>
            <person name="Murphy C."/>
            <person name="Pearson M."/>
            <person name="Poon T.W."/>
            <person name="Priest M."/>
            <person name="Roberts A."/>
            <person name="Saif S."/>
            <person name="Shea T."/>
            <person name="Sisk P."/>
            <person name="Sykes S."/>
            <person name="Wortman J."/>
            <person name="Nusbaum C."/>
            <person name="Birren B."/>
        </authorList>
    </citation>
    <scope>NUCLEOTIDE SEQUENCE [LARGE SCALE GENOMIC DNA]</scope>
    <source>
        <strain evidence="3 4">CBS 119918</strain>
    </source>
</reference>
<dbReference type="AlphaFoldDB" id="A0A072PGX6"/>
<dbReference type="SUPFAM" id="SSF48264">
    <property type="entry name" value="Cytochrome P450"/>
    <property type="match status" value="1"/>
</dbReference>
<dbReference type="GO" id="GO:0004497">
    <property type="term" value="F:monooxygenase activity"/>
    <property type="evidence" value="ECO:0007669"/>
    <property type="project" value="InterPro"/>
</dbReference>
<organism evidence="3 4">
    <name type="scientific">Exophiala aquamarina CBS 119918</name>
    <dbReference type="NCBI Taxonomy" id="1182545"/>
    <lineage>
        <taxon>Eukaryota</taxon>
        <taxon>Fungi</taxon>
        <taxon>Dikarya</taxon>
        <taxon>Ascomycota</taxon>
        <taxon>Pezizomycotina</taxon>
        <taxon>Eurotiomycetes</taxon>
        <taxon>Chaetothyriomycetidae</taxon>
        <taxon>Chaetothyriales</taxon>
        <taxon>Herpotrichiellaceae</taxon>
        <taxon>Exophiala</taxon>
    </lineage>
</organism>
<dbReference type="OrthoDB" id="1470350at2759"/>
<dbReference type="EMBL" id="AMGV01000003">
    <property type="protein sequence ID" value="KEF59121.1"/>
    <property type="molecule type" value="Genomic_DNA"/>
</dbReference>
<dbReference type="VEuPathDB" id="FungiDB:A1O9_03965"/>
<accession>A0A072PGX6</accession>
<gene>
    <name evidence="3" type="ORF">A1O9_03965</name>
</gene>
<dbReference type="Pfam" id="PF00067">
    <property type="entry name" value="p450"/>
    <property type="match status" value="1"/>
</dbReference>
<comment type="similarity">
    <text evidence="1">Belongs to the cytochrome P450 family.</text>
</comment>
<protein>
    <submittedName>
        <fullName evidence="3">Uncharacterized protein</fullName>
    </submittedName>
</protein>
<dbReference type="Gene3D" id="1.10.630.10">
    <property type="entry name" value="Cytochrome P450"/>
    <property type="match status" value="1"/>
</dbReference>
<proteinExistence type="inferred from homology"/>
<evidence type="ECO:0000256" key="2">
    <source>
        <dbReference type="ARBA" id="ARBA00023002"/>
    </source>
</evidence>
<dbReference type="PANTHER" id="PTHR24305">
    <property type="entry name" value="CYTOCHROME P450"/>
    <property type="match status" value="1"/>
</dbReference>
<dbReference type="STRING" id="1182545.A0A072PGX6"/>
<dbReference type="Proteomes" id="UP000027920">
    <property type="component" value="Unassembled WGS sequence"/>
</dbReference>